<name>A0A8J7KRS8_9ACTN</name>
<proteinExistence type="predicted"/>
<evidence type="ECO:0000313" key="1">
    <source>
        <dbReference type="EMBL" id="MBG6138837.1"/>
    </source>
</evidence>
<dbReference type="Proteomes" id="UP000622552">
    <property type="component" value="Unassembled WGS sequence"/>
</dbReference>
<dbReference type="AlphaFoldDB" id="A0A8J7KRS8"/>
<organism evidence="1 2">
    <name type="scientific">Longispora fulva</name>
    <dbReference type="NCBI Taxonomy" id="619741"/>
    <lineage>
        <taxon>Bacteria</taxon>
        <taxon>Bacillati</taxon>
        <taxon>Actinomycetota</taxon>
        <taxon>Actinomycetes</taxon>
        <taxon>Micromonosporales</taxon>
        <taxon>Micromonosporaceae</taxon>
        <taxon>Longispora</taxon>
    </lineage>
</organism>
<keyword evidence="2" id="KW-1185">Reference proteome</keyword>
<reference evidence="1" key="1">
    <citation type="submission" date="2020-11" db="EMBL/GenBank/DDBJ databases">
        <title>Sequencing the genomes of 1000 actinobacteria strains.</title>
        <authorList>
            <person name="Klenk H.-P."/>
        </authorList>
    </citation>
    <scope>NUCLEOTIDE SEQUENCE</scope>
    <source>
        <strain evidence="1">DSM 45356</strain>
    </source>
</reference>
<sequence>MRSWLVSVDLPIEAESPAAAVEQFWAYLRELGPSELPVFVSPADDELAMAAYVSGVEVNLDPEEE</sequence>
<comment type="caution">
    <text evidence="1">The sequence shown here is derived from an EMBL/GenBank/DDBJ whole genome shotgun (WGS) entry which is preliminary data.</text>
</comment>
<gene>
    <name evidence="1" type="ORF">IW245_005031</name>
</gene>
<accession>A0A8J7KRS8</accession>
<evidence type="ECO:0000313" key="2">
    <source>
        <dbReference type="Proteomes" id="UP000622552"/>
    </source>
</evidence>
<dbReference type="EMBL" id="JADOUF010000001">
    <property type="protein sequence ID" value="MBG6138837.1"/>
    <property type="molecule type" value="Genomic_DNA"/>
</dbReference>
<protein>
    <submittedName>
        <fullName evidence="1">Uncharacterized protein</fullName>
    </submittedName>
</protein>